<gene>
    <name evidence="2" type="ORF">N7548_06740</name>
</gene>
<keyword evidence="1" id="KW-0812">Transmembrane</keyword>
<protein>
    <submittedName>
        <fullName evidence="2">Uncharacterized protein</fullName>
    </submittedName>
</protein>
<evidence type="ECO:0000256" key="1">
    <source>
        <dbReference type="SAM" id="Phobius"/>
    </source>
</evidence>
<feature type="transmembrane region" description="Helical" evidence="1">
    <location>
        <begin position="7"/>
        <end position="26"/>
    </location>
</feature>
<accession>A0ABT2Y6Z5</accession>
<feature type="transmembrane region" description="Helical" evidence="1">
    <location>
        <begin position="219"/>
        <end position="239"/>
    </location>
</feature>
<sequence>MKFLGRFIFGLLVMVAGLNVFLFSYVDMTASYLLKYGNQAIEAESDTFFKSIYGYYDNNYLIDEDIDGDYDFRLWAFVGSNTTENHIRIQIENKAGLELPENYFIRLTLTGDETVDVLFQDTQSKYWHASSLNLKKLLAEQENYIDIIDLQLIKTEEVTTNDETETVETILYDYPDTLLLAATDMDILALAENNTEAQMLALGYTKGTVHDFFKEFQFILWRNITIFIVIVGLLTYLLFFRKRRYTTHSVINSKEPVVRENLNIKAIEEIQAVDEQENNASEK</sequence>
<dbReference type="RefSeq" id="WP_263608707.1">
    <property type="nucleotide sequence ID" value="NZ_JAOVQM010000005.1"/>
</dbReference>
<comment type="caution">
    <text evidence="2">The sequence shown here is derived from an EMBL/GenBank/DDBJ whole genome shotgun (WGS) entry which is preliminary data.</text>
</comment>
<keyword evidence="1" id="KW-1133">Transmembrane helix</keyword>
<reference evidence="2" key="1">
    <citation type="submission" date="2022-09" db="EMBL/GenBank/DDBJ databases">
        <title>Novel Mycoplasma species identified in domestic and wild animals.</title>
        <authorList>
            <person name="Volokhov D.V."/>
            <person name="Furtak V.A."/>
            <person name="Zagorodnyaya T.A."/>
        </authorList>
    </citation>
    <scope>NUCLEOTIDE SEQUENCE</scope>
    <source>
        <strain evidence="2">Oakley</strain>
    </source>
</reference>
<evidence type="ECO:0000313" key="2">
    <source>
        <dbReference type="EMBL" id="MCV2232519.1"/>
    </source>
</evidence>
<dbReference type="EMBL" id="JAOVQM010000005">
    <property type="protein sequence ID" value="MCV2232519.1"/>
    <property type="molecule type" value="Genomic_DNA"/>
</dbReference>
<keyword evidence="1" id="KW-0472">Membrane</keyword>
<dbReference type="Proteomes" id="UP001177160">
    <property type="component" value="Unassembled WGS sequence"/>
</dbReference>
<evidence type="ECO:0000313" key="3">
    <source>
        <dbReference type="Proteomes" id="UP001177160"/>
    </source>
</evidence>
<name>A0ABT2Y6Z5_9MOLU</name>
<proteinExistence type="predicted"/>
<keyword evidence="3" id="KW-1185">Reference proteome</keyword>
<organism evidence="2 3">
    <name type="scientific">Paracholeplasma manati</name>
    <dbReference type="NCBI Taxonomy" id="591373"/>
    <lineage>
        <taxon>Bacteria</taxon>
        <taxon>Bacillati</taxon>
        <taxon>Mycoplasmatota</taxon>
        <taxon>Mollicutes</taxon>
        <taxon>Acholeplasmatales</taxon>
        <taxon>Acholeplasmataceae</taxon>
        <taxon>Paracholeplasma</taxon>
    </lineage>
</organism>